<dbReference type="Pfam" id="PF00578">
    <property type="entry name" value="AhpC-TSA"/>
    <property type="match status" value="1"/>
</dbReference>
<evidence type="ECO:0000256" key="1">
    <source>
        <dbReference type="ARBA" id="ARBA00009796"/>
    </source>
</evidence>
<gene>
    <name evidence="4" type="ORF">BU23DRAFT_468875</name>
</gene>
<dbReference type="InterPro" id="IPR050217">
    <property type="entry name" value="Peroxiredoxin"/>
</dbReference>
<dbReference type="AlphaFoldDB" id="A0A6A5V770"/>
<dbReference type="GO" id="GO:0045454">
    <property type="term" value="P:cell redox homeostasis"/>
    <property type="evidence" value="ECO:0007669"/>
    <property type="project" value="TreeGrafter"/>
</dbReference>
<organism evidence="4 5">
    <name type="scientific">Bimuria novae-zelandiae CBS 107.79</name>
    <dbReference type="NCBI Taxonomy" id="1447943"/>
    <lineage>
        <taxon>Eukaryota</taxon>
        <taxon>Fungi</taxon>
        <taxon>Dikarya</taxon>
        <taxon>Ascomycota</taxon>
        <taxon>Pezizomycotina</taxon>
        <taxon>Dothideomycetes</taxon>
        <taxon>Pleosporomycetidae</taxon>
        <taxon>Pleosporales</taxon>
        <taxon>Massarineae</taxon>
        <taxon>Didymosphaeriaceae</taxon>
        <taxon>Bimuria</taxon>
    </lineage>
</organism>
<evidence type="ECO:0000256" key="2">
    <source>
        <dbReference type="ARBA" id="ARBA00023002"/>
    </source>
</evidence>
<feature type="domain" description="Alkyl hydroperoxide reductase subunit C/ Thiol specific antioxidant" evidence="3">
    <location>
        <begin position="1"/>
        <end position="74"/>
    </location>
</feature>
<dbReference type="InterPro" id="IPR000866">
    <property type="entry name" value="AhpC/TSA"/>
</dbReference>
<reference evidence="4" key="1">
    <citation type="journal article" date="2020" name="Stud. Mycol.">
        <title>101 Dothideomycetes genomes: a test case for predicting lifestyles and emergence of pathogens.</title>
        <authorList>
            <person name="Haridas S."/>
            <person name="Albert R."/>
            <person name="Binder M."/>
            <person name="Bloem J."/>
            <person name="Labutti K."/>
            <person name="Salamov A."/>
            <person name="Andreopoulos B."/>
            <person name="Baker S."/>
            <person name="Barry K."/>
            <person name="Bills G."/>
            <person name="Bluhm B."/>
            <person name="Cannon C."/>
            <person name="Castanera R."/>
            <person name="Culley D."/>
            <person name="Daum C."/>
            <person name="Ezra D."/>
            <person name="Gonzalez J."/>
            <person name="Henrissat B."/>
            <person name="Kuo A."/>
            <person name="Liang C."/>
            <person name="Lipzen A."/>
            <person name="Lutzoni F."/>
            <person name="Magnuson J."/>
            <person name="Mondo S."/>
            <person name="Nolan M."/>
            <person name="Ohm R."/>
            <person name="Pangilinan J."/>
            <person name="Park H.-J."/>
            <person name="Ramirez L."/>
            <person name="Alfaro M."/>
            <person name="Sun H."/>
            <person name="Tritt A."/>
            <person name="Yoshinaga Y."/>
            <person name="Zwiers L.-H."/>
            <person name="Turgeon B."/>
            <person name="Goodwin S."/>
            <person name="Spatafora J."/>
            <person name="Crous P."/>
            <person name="Grigoriev I."/>
        </authorList>
    </citation>
    <scope>NUCLEOTIDE SEQUENCE</scope>
    <source>
        <strain evidence="4">CBS 107.79</strain>
    </source>
</reference>
<accession>A0A6A5V770</accession>
<dbReference type="EMBL" id="ML976689">
    <property type="protein sequence ID" value="KAF1972139.1"/>
    <property type="molecule type" value="Genomic_DNA"/>
</dbReference>
<dbReference type="GO" id="GO:0042744">
    <property type="term" value="P:hydrogen peroxide catabolic process"/>
    <property type="evidence" value="ECO:0007669"/>
    <property type="project" value="TreeGrafter"/>
</dbReference>
<dbReference type="PANTHER" id="PTHR10681">
    <property type="entry name" value="THIOREDOXIN PEROXIDASE"/>
    <property type="match status" value="1"/>
</dbReference>
<dbReference type="PANTHER" id="PTHR10681:SF128">
    <property type="entry name" value="THIOREDOXIN-DEPENDENT PEROXIDE REDUCTASE, MITOCHONDRIAL"/>
    <property type="match status" value="1"/>
</dbReference>
<keyword evidence="2" id="KW-0560">Oxidoreductase</keyword>
<dbReference type="SUPFAM" id="SSF52833">
    <property type="entry name" value="Thioredoxin-like"/>
    <property type="match status" value="1"/>
</dbReference>
<dbReference type="OrthoDB" id="185659at2759"/>
<sequence length="74" mass="8709">FRDRDCYVVFVSMNTKYSLSFWRNTPTRYGGLGQVDIPLLSDCNFTLSRDYGVFEEKERICLRSSILIDEQMIV</sequence>
<evidence type="ECO:0000313" key="5">
    <source>
        <dbReference type="Proteomes" id="UP000800036"/>
    </source>
</evidence>
<dbReference type="GO" id="GO:0033554">
    <property type="term" value="P:cellular response to stress"/>
    <property type="evidence" value="ECO:0007669"/>
    <property type="project" value="TreeGrafter"/>
</dbReference>
<comment type="similarity">
    <text evidence="1">Belongs to the peroxiredoxin family. AhpC/Prx1 subfamily.</text>
</comment>
<dbReference type="GO" id="GO:0005829">
    <property type="term" value="C:cytosol"/>
    <property type="evidence" value="ECO:0007669"/>
    <property type="project" value="TreeGrafter"/>
</dbReference>
<feature type="non-terminal residue" evidence="4">
    <location>
        <position position="1"/>
    </location>
</feature>
<keyword evidence="5" id="KW-1185">Reference proteome</keyword>
<name>A0A6A5V770_9PLEO</name>
<protein>
    <recommendedName>
        <fullName evidence="3">Alkyl hydroperoxide reductase subunit C/ Thiol specific antioxidant domain-containing protein</fullName>
    </recommendedName>
</protein>
<dbReference type="InterPro" id="IPR036249">
    <property type="entry name" value="Thioredoxin-like_sf"/>
</dbReference>
<evidence type="ECO:0000259" key="3">
    <source>
        <dbReference type="Pfam" id="PF00578"/>
    </source>
</evidence>
<dbReference type="Proteomes" id="UP000800036">
    <property type="component" value="Unassembled WGS sequence"/>
</dbReference>
<dbReference type="GO" id="GO:0008379">
    <property type="term" value="F:thioredoxin peroxidase activity"/>
    <property type="evidence" value="ECO:0007669"/>
    <property type="project" value="TreeGrafter"/>
</dbReference>
<proteinExistence type="inferred from homology"/>
<dbReference type="GO" id="GO:0006979">
    <property type="term" value="P:response to oxidative stress"/>
    <property type="evidence" value="ECO:0007669"/>
    <property type="project" value="TreeGrafter"/>
</dbReference>
<evidence type="ECO:0000313" key="4">
    <source>
        <dbReference type="EMBL" id="KAF1972139.1"/>
    </source>
</evidence>
<dbReference type="Gene3D" id="3.40.30.10">
    <property type="entry name" value="Glutaredoxin"/>
    <property type="match status" value="1"/>
</dbReference>